<dbReference type="AlphaFoldDB" id="A0A1G6J709"/>
<dbReference type="Proteomes" id="UP000199387">
    <property type="component" value="Unassembled WGS sequence"/>
</dbReference>
<dbReference type="RefSeq" id="WP_091566639.1">
    <property type="nucleotide sequence ID" value="NZ_FMZA01000003.1"/>
</dbReference>
<organism evidence="2 3">
    <name type="scientific">Melghirimyces thermohalophilus</name>
    <dbReference type="NCBI Taxonomy" id="1236220"/>
    <lineage>
        <taxon>Bacteria</taxon>
        <taxon>Bacillati</taxon>
        <taxon>Bacillota</taxon>
        <taxon>Bacilli</taxon>
        <taxon>Bacillales</taxon>
        <taxon>Thermoactinomycetaceae</taxon>
        <taxon>Melghirimyces</taxon>
    </lineage>
</organism>
<feature type="coiled-coil region" evidence="1">
    <location>
        <begin position="39"/>
        <end position="94"/>
    </location>
</feature>
<evidence type="ECO:0000256" key="1">
    <source>
        <dbReference type="SAM" id="Coils"/>
    </source>
</evidence>
<reference evidence="2 3" key="1">
    <citation type="submission" date="2016-10" db="EMBL/GenBank/DDBJ databases">
        <authorList>
            <person name="de Groot N.N."/>
        </authorList>
    </citation>
    <scope>NUCLEOTIDE SEQUENCE [LARGE SCALE GENOMIC DNA]</scope>
    <source>
        <strain evidence="2 3">DSM 45514</strain>
    </source>
</reference>
<proteinExistence type="predicted"/>
<gene>
    <name evidence="2" type="ORF">SAMN04488112_103181</name>
</gene>
<accession>A0A1G6J709</accession>
<keyword evidence="3" id="KW-1185">Reference proteome</keyword>
<keyword evidence="1" id="KW-0175">Coiled coil</keyword>
<evidence type="ECO:0000313" key="3">
    <source>
        <dbReference type="Proteomes" id="UP000199387"/>
    </source>
</evidence>
<dbReference type="EMBL" id="FMZA01000003">
    <property type="protein sequence ID" value="SDC13706.1"/>
    <property type="molecule type" value="Genomic_DNA"/>
</dbReference>
<dbReference type="OrthoDB" id="2988417at2"/>
<sequence length="216" mass="26608">MRRLFDDEETRKMVNKTRRWLENGLQKSKKGVQRAWQEYRQEMARREREKDEREEFEAEFRYRDRELDFHMLISAEEASLYEQAKQKLQEMKRRSSDPQVHKEWEAKKYLTLHEHFTERIQYYFRRRLSDPVALHRAIRYCERQIEYAPVAKRAYQMDPMVTELPEHPGYDILVTLYEEAEEWEKALRLSQEAKEEGWGGDWEERIQQLKAWADAK</sequence>
<evidence type="ECO:0000313" key="2">
    <source>
        <dbReference type="EMBL" id="SDC13706.1"/>
    </source>
</evidence>
<dbReference type="STRING" id="1236220.SAMN04488112_103181"/>
<name>A0A1G6J709_9BACL</name>
<protein>
    <submittedName>
        <fullName evidence="2">Uncharacterized protein</fullName>
    </submittedName>
</protein>